<dbReference type="RefSeq" id="WP_014757358.1">
    <property type="nucleotide sequence ID" value="NC_017992.1"/>
</dbReference>
<organism evidence="1 2">
    <name type="scientific">Thermoanaerobacterium saccharolyticum (strain DSM 8691 / JW/SL-YS485)</name>
    <dbReference type="NCBI Taxonomy" id="1094508"/>
    <lineage>
        <taxon>Bacteria</taxon>
        <taxon>Bacillati</taxon>
        <taxon>Bacillota</taxon>
        <taxon>Clostridia</taxon>
        <taxon>Thermoanaerobacterales</taxon>
        <taxon>Thermoanaerobacteraceae</taxon>
        <taxon>Thermoanaerobacterium</taxon>
    </lineage>
</organism>
<protein>
    <submittedName>
        <fullName evidence="1">Uncharacterized protein</fullName>
    </submittedName>
</protein>
<dbReference type="Proteomes" id="UP000006178">
    <property type="component" value="Chromosome"/>
</dbReference>
<gene>
    <name evidence="1" type="ordered locus">Tsac_0407</name>
</gene>
<sequence>MAVENRLPPKNKRAFQYPWYFTDGWKVEPKIKDKLWDIARMYERQLKD</sequence>
<evidence type="ECO:0000313" key="1">
    <source>
        <dbReference type="EMBL" id="AFK85437.1"/>
    </source>
</evidence>
<name>I3VSE2_THESW</name>
<accession>I3VSE2</accession>
<dbReference type="BioCyc" id="TSAC1094508:GLMA-406-MONOMER"/>
<dbReference type="KEGG" id="tsh:Tsac_0407"/>
<dbReference type="STRING" id="1094508.Tsac_0407"/>
<proteinExistence type="predicted"/>
<reference evidence="1 2" key="1">
    <citation type="journal article" date="2014" name="Appl. Environ. Microbiol.">
        <title>Profile of Secreted Hydrolases, Associated Proteins, and SlpA in Thermoanaerobacterium saccharolyticum during the Degradation of Hemicellulose.</title>
        <authorList>
            <person name="Currie D.H."/>
            <person name="Guss A.M."/>
            <person name="Herring C.D."/>
            <person name="Giannone R.J."/>
            <person name="Johnson C.M."/>
            <person name="Lankford P.K."/>
            <person name="Brown S.D."/>
            <person name="Hettich R.L."/>
            <person name="Lynd L.R."/>
        </authorList>
    </citation>
    <scope>NUCLEOTIDE SEQUENCE [LARGE SCALE GENOMIC DNA]</scope>
    <source>
        <strain evidence="2">DSM 8691 / JW/SL-YS485</strain>
    </source>
</reference>
<dbReference type="EMBL" id="CP003184">
    <property type="protein sequence ID" value="AFK85437.1"/>
    <property type="molecule type" value="Genomic_DNA"/>
</dbReference>
<dbReference type="AlphaFoldDB" id="I3VSE2"/>
<dbReference type="PATRIC" id="fig|1094508.3.peg.412"/>
<keyword evidence="2" id="KW-1185">Reference proteome</keyword>
<evidence type="ECO:0000313" key="2">
    <source>
        <dbReference type="Proteomes" id="UP000006178"/>
    </source>
</evidence>